<dbReference type="Pfam" id="PF03466">
    <property type="entry name" value="LysR_substrate"/>
    <property type="match status" value="1"/>
</dbReference>
<dbReference type="STRING" id="1121439.dsat_0497"/>
<dbReference type="RefSeq" id="WP_020887191.1">
    <property type="nucleotide sequence ID" value="NZ_ATHI01000026.1"/>
</dbReference>
<keyword evidence="3" id="KW-0238">DNA-binding</keyword>
<dbReference type="Pfam" id="PF00126">
    <property type="entry name" value="HTH_1"/>
    <property type="match status" value="1"/>
</dbReference>
<organism evidence="6 7">
    <name type="scientific">Alkalidesulfovibrio alkalitolerans DSM 16529</name>
    <dbReference type="NCBI Taxonomy" id="1121439"/>
    <lineage>
        <taxon>Bacteria</taxon>
        <taxon>Pseudomonadati</taxon>
        <taxon>Thermodesulfobacteriota</taxon>
        <taxon>Desulfovibrionia</taxon>
        <taxon>Desulfovibrionales</taxon>
        <taxon>Desulfovibrionaceae</taxon>
        <taxon>Alkalidesulfovibrio</taxon>
    </lineage>
</organism>
<feature type="domain" description="HTH lysR-type" evidence="5">
    <location>
        <begin position="1"/>
        <end position="58"/>
    </location>
</feature>
<dbReference type="InterPro" id="IPR036388">
    <property type="entry name" value="WH-like_DNA-bd_sf"/>
</dbReference>
<keyword evidence="4" id="KW-0804">Transcription</keyword>
<dbReference type="PROSITE" id="PS50931">
    <property type="entry name" value="HTH_LYSR"/>
    <property type="match status" value="1"/>
</dbReference>
<dbReference type="Proteomes" id="UP000014975">
    <property type="component" value="Unassembled WGS sequence"/>
</dbReference>
<evidence type="ECO:0000256" key="3">
    <source>
        <dbReference type="ARBA" id="ARBA00023125"/>
    </source>
</evidence>
<dbReference type="InterPro" id="IPR036390">
    <property type="entry name" value="WH_DNA-bd_sf"/>
</dbReference>
<dbReference type="GO" id="GO:0000976">
    <property type="term" value="F:transcription cis-regulatory region binding"/>
    <property type="evidence" value="ECO:0007669"/>
    <property type="project" value="TreeGrafter"/>
</dbReference>
<dbReference type="GO" id="GO:0003700">
    <property type="term" value="F:DNA-binding transcription factor activity"/>
    <property type="evidence" value="ECO:0007669"/>
    <property type="project" value="InterPro"/>
</dbReference>
<dbReference type="PANTHER" id="PTHR30126">
    <property type="entry name" value="HTH-TYPE TRANSCRIPTIONAL REGULATOR"/>
    <property type="match status" value="1"/>
</dbReference>
<evidence type="ECO:0000256" key="4">
    <source>
        <dbReference type="ARBA" id="ARBA00023163"/>
    </source>
</evidence>
<dbReference type="CDD" id="cd05466">
    <property type="entry name" value="PBP2_LTTR_substrate"/>
    <property type="match status" value="1"/>
</dbReference>
<dbReference type="PANTHER" id="PTHR30126:SF39">
    <property type="entry name" value="HTH-TYPE TRANSCRIPTIONAL REGULATOR CYSL"/>
    <property type="match status" value="1"/>
</dbReference>
<dbReference type="FunFam" id="1.10.10.10:FF:000001">
    <property type="entry name" value="LysR family transcriptional regulator"/>
    <property type="match status" value="1"/>
</dbReference>
<keyword evidence="7" id="KW-1185">Reference proteome</keyword>
<dbReference type="OrthoDB" id="5317428at2"/>
<evidence type="ECO:0000259" key="5">
    <source>
        <dbReference type="PROSITE" id="PS50931"/>
    </source>
</evidence>
<name>S7T8X5_9BACT</name>
<dbReference type="AlphaFoldDB" id="S7T8X5"/>
<reference evidence="6 7" key="1">
    <citation type="journal article" date="2013" name="Genome Announc.">
        <title>Draft genome sequences for three mercury-methylating, sulfate-reducing bacteria.</title>
        <authorList>
            <person name="Brown S.D."/>
            <person name="Hurt R.A.Jr."/>
            <person name="Gilmour C.C."/>
            <person name="Elias D.A."/>
        </authorList>
    </citation>
    <scope>NUCLEOTIDE SEQUENCE [LARGE SCALE GENOMIC DNA]</scope>
    <source>
        <strain evidence="6 7">DSM 16529</strain>
    </source>
</reference>
<evidence type="ECO:0000313" key="6">
    <source>
        <dbReference type="EMBL" id="EPR33056.1"/>
    </source>
</evidence>
<dbReference type="SUPFAM" id="SSF46785">
    <property type="entry name" value="Winged helix' DNA-binding domain"/>
    <property type="match status" value="1"/>
</dbReference>
<dbReference type="Gene3D" id="3.40.190.10">
    <property type="entry name" value="Periplasmic binding protein-like II"/>
    <property type="match status" value="2"/>
</dbReference>
<evidence type="ECO:0000313" key="7">
    <source>
        <dbReference type="Proteomes" id="UP000014975"/>
    </source>
</evidence>
<evidence type="ECO:0000256" key="2">
    <source>
        <dbReference type="ARBA" id="ARBA00023015"/>
    </source>
</evidence>
<protein>
    <submittedName>
        <fullName evidence="6">Transcriptional regulator, LysR family</fullName>
    </submittedName>
</protein>
<comment type="caution">
    <text evidence="6">The sequence shown here is derived from an EMBL/GenBank/DDBJ whole genome shotgun (WGS) entry which is preliminary data.</text>
</comment>
<accession>S7T8X5</accession>
<sequence>MELYQLKSFAAVAEEGHLTRAGERLHLSPSSVSAQIKALEDELGVALFARTPRGMALTEAGRRLKAKADQALEAARAVREEAAALRGDVFGVVRIGMNTDPSHLRVGRLQEALGRGHPGLSPAFMQSQSILVPDALRRGEMDVGFIFSGRDAEGIVKERLAETGVLVVGPAAWRERIEGAPIEDLAAMPWLWTATECPCYEDGQALFRKLDISPRTVTLSDSEDVMRELVVAGLGLAFMREDTALDLEARGLGVIWPQARLSMPLYVACLARRRDEGLVAAAMQAAHEAWA</sequence>
<gene>
    <name evidence="6" type="ORF">dsat_0497</name>
</gene>
<dbReference type="PRINTS" id="PR00039">
    <property type="entry name" value="HTHLYSR"/>
</dbReference>
<dbReference type="EMBL" id="ATHI01000026">
    <property type="protein sequence ID" value="EPR33056.1"/>
    <property type="molecule type" value="Genomic_DNA"/>
</dbReference>
<dbReference type="InterPro" id="IPR000847">
    <property type="entry name" value="LysR_HTH_N"/>
</dbReference>
<dbReference type="SUPFAM" id="SSF53850">
    <property type="entry name" value="Periplasmic binding protein-like II"/>
    <property type="match status" value="1"/>
</dbReference>
<keyword evidence="2" id="KW-0805">Transcription regulation</keyword>
<dbReference type="InterPro" id="IPR005119">
    <property type="entry name" value="LysR_subst-bd"/>
</dbReference>
<dbReference type="PATRIC" id="fig|1121439.3.peg.1852"/>
<proteinExistence type="inferred from homology"/>
<dbReference type="eggNOG" id="COG0583">
    <property type="taxonomic scope" value="Bacteria"/>
</dbReference>
<evidence type="ECO:0000256" key="1">
    <source>
        <dbReference type="ARBA" id="ARBA00009437"/>
    </source>
</evidence>
<comment type="similarity">
    <text evidence="1">Belongs to the LysR transcriptional regulatory family.</text>
</comment>
<dbReference type="Gene3D" id="1.10.10.10">
    <property type="entry name" value="Winged helix-like DNA-binding domain superfamily/Winged helix DNA-binding domain"/>
    <property type="match status" value="1"/>
</dbReference>